<dbReference type="PROSITE" id="PS00571">
    <property type="entry name" value="AMIDASES"/>
    <property type="match status" value="1"/>
</dbReference>
<feature type="active site" description="Charge relay system" evidence="5">
    <location>
        <position position="172"/>
    </location>
</feature>
<evidence type="ECO:0000256" key="2">
    <source>
        <dbReference type="ARBA" id="ARBA00009199"/>
    </source>
</evidence>
<evidence type="ECO:0000313" key="8">
    <source>
        <dbReference type="EMBL" id="CAI6336226.1"/>
    </source>
</evidence>
<comment type="catalytic activity">
    <reaction evidence="1">
        <text>a monocarboxylic acid amide + H2O = a monocarboxylate + NH4(+)</text>
        <dbReference type="Rhea" id="RHEA:12020"/>
        <dbReference type="ChEBI" id="CHEBI:15377"/>
        <dbReference type="ChEBI" id="CHEBI:28938"/>
        <dbReference type="ChEBI" id="CHEBI:35757"/>
        <dbReference type="ChEBI" id="CHEBI:83628"/>
        <dbReference type="EC" id="3.5.1.4"/>
    </reaction>
</comment>
<keyword evidence="4" id="KW-0378">Hydrolase</keyword>
<dbReference type="EC" id="3.5.1.4" evidence="3"/>
<dbReference type="PANTHER" id="PTHR46072:SF6">
    <property type="entry name" value="AMIDASE, PUTATIVE (AFU_ORTHOLOGUE AFUA_1G14530)-RELATED"/>
    <property type="match status" value="1"/>
</dbReference>
<feature type="domain" description="Amidase" evidence="7">
    <location>
        <begin position="116"/>
        <end position="577"/>
    </location>
</feature>
<organism evidence="8 9">
    <name type="scientific">Periconia digitata</name>
    <dbReference type="NCBI Taxonomy" id="1303443"/>
    <lineage>
        <taxon>Eukaryota</taxon>
        <taxon>Fungi</taxon>
        <taxon>Dikarya</taxon>
        <taxon>Ascomycota</taxon>
        <taxon>Pezizomycotina</taxon>
        <taxon>Dothideomycetes</taxon>
        <taxon>Pleosporomycetidae</taxon>
        <taxon>Pleosporales</taxon>
        <taxon>Massarineae</taxon>
        <taxon>Periconiaceae</taxon>
        <taxon>Periconia</taxon>
    </lineage>
</organism>
<gene>
    <name evidence="8" type="ORF">PDIGIT_LOCUS9318</name>
</gene>
<protein>
    <recommendedName>
        <fullName evidence="3">amidase</fullName>
        <ecNumber evidence="3">3.5.1.4</ecNumber>
    </recommendedName>
</protein>
<dbReference type="Proteomes" id="UP001152607">
    <property type="component" value="Unassembled WGS sequence"/>
</dbReference>
<feature type="active site" description="Charge relay system" evidence="5">
    <location>
        <position position="247"/>
    </location>
</feature>
<dbReference type="GO" id="GO:0004040">
    <property type="term" value="F:amidase activity"/>
    <property type="evidence" value="ECO:0007669"/>
    <property type="project" value="UniProtKB-EC"/>
</dbReference>
<evidence type="ECO:0000256" key="3">
    <source>
        <dbReference type="ARBA" id="ARBA00012922"/>
    </source>
</evidence>
<comment type="caution">
    <text evidence="8">The sequence shown here is derived from an EMBL/GenBank/DDBJ whole genome shotgun (WGS) entry which is preliminary data.</text>
</comment>
<dbReference type="EMBL" id="CAOQHR010000006">
    <property type="protein sequence ID" value="CAI6336226.1"/>
    <property type="molecule type" value="Genomic_DNA"/>
</dbReference>
<dbReference type="OrthoDB" id="6428749at2759"/>
<comment type="similarity">
    <text evidence="2">Belongs to the amidase family.</text>
</comment>
<dbReference type="InterPro" id="IPR036928">
    <property type="entry name" value="AS_sf"/>
</dbReference>
<dbReference type="InterPro" id="IPR023631">
    <property type="entry name" value="Amidase_dom"/>
</dbReference>
<dbReference type="PIRSF" id="PIRSF001221">
    <property type="entry name" value="Amidase_fungi"/>
    <property type="match status" value="1"/>
</dbReference>
<evidence type="ECO:0000256" key="1">
    <source>
        <dbReference type="ARBA" id="ARBA00001311"/>
    </source>
</evidence>
<dbReference type="Pfam" id="PF01425">
    <property type="entry name" value="Amidase"/>
    <property type="match status" value="1"/>
</dbReference>
<evidence type="ECO:0000259" key="7">
    <source>
        <dbReference type="Pfam" id="PF01425"/>
    </source>
</evidence>
<feature type="binding site" evidence="6">
    <location>
        <position position="221"/>
    </location>
    <ligand>
        <name>substrate</name>
    </ligand>
</feature>
<proteinExistence type="inferred from homology"/>
<feature type="active site" description="Acyl-ester intermediate" evidence="5">
    <location>
        <position position="271"/>
    </location>
</feature>
<dbReference type="SUPFAM" id="SSF75304">
    <property type="entry name" value="Amidase signature (AS) enzymes"/>
    <property type="match status" value="1"/>
</dbReference>
<dbReference type="Gene3D" id="3.90.1300.10">
    <property type="entry name" value="Amidase signature (AS) domain"/>
    <property type="match status" value="1"/>
</dbReference>
<accession>A0A9W4UHD0</accession>
<evidence type="ECO:0000256" key="5">
    <source>
        <dbReference type="PIRSR" id="PIRSR001221-1"/>
    </source>
</evidence>
<evidence type="ECO:0000313" key="9">
    <source>
        <dbReference type="Proteomes" id="UP001152607"/>
    </source>
</evidence>
<evidence type="ECO:0000256" key="6">
    <source>
        <dbReference type="PIRSR" id="PIRSR001221-2"/>
    </source>
</evidence>
<keyword evidence="9" id="KW-1185">Reference proteome</keyword>
<sequence>MRLTSAQHETIIYVPGHSSIAIYQAAIAKQLTRISAMNRAEKKQWETVSSQKKEEQWKRIPSEWRLPVPPPQQTTNLLPLIRQSNILTEQELDITENYDATALAAAIRTRKLKVVDVTRAFCKRAALAHQLTNCLTEIFFHDALDRARELDAHLDAGNPPLGLLHGVPVSLKDTFKVKGYDSSIGIAALCFNPATENSSLVDVLLRAGAILYCKTNVPQTLMALDSHNNVFGRTINPSNTALTPGGSSGGEGALLAMRGSILGVGTDVGGSIRIPSMCNSLYGVKPSWQRVPFAGQEDGQKRGHDKIGVPASAGPMAHSMRDVELFFAAVAEQKPWEHDPDVLLLPWNSVSTSGPAIPKKRKLTIGVVRTDGITTPHPPIANLLDEVATTLAQSDITVVEMDITPLLSQCQSLLNAFFSAEGGNTIFDLLESFNEPLSPWLQSRLRRNPSKDLDQLQELHAKRTVLQKKFLSIWKTQDGEGIDAFICPVAPHPVPPIDTYNTVSYTSSFVLLDFPAGVVPVRRFTSSDITGELDDGPPIGRWDKYNRTLWKNFDRAIYVDSPLCIQIVAPKLQEPKLVHVMSVLDQVLSSRAQIDATAKRSIEAKL</sequence>
<dbReference type="InterPro" id="IPR020556">
    <property type="entry name" value="Amidase_CS"/>
</dbReference>
<feature type="binding site" evidence="6">
    <location>
        <position position="247"/>
    </location>
    <ligand>
        <name>substrate</name>
    </ligand>
</feature>
<dbReference type="PANTHER" id="PTHR46072">
    <property type="entry name" value="AMIDASE-RELATED-RELATED"/>
    <property type="match status" value="1"/>
</dbReference>
<evidence type="ECO:0000256" key="4">
    <source>
        <dbReference type="ARBA" id="ARBA00022801"/>
    </source>
</evidence>
<dbReference type="AlphaFoldDB" id="A0A9W4UHD0"/>
<feature type="binding site" evidence="6">
    <location>
        <begin position="268"/>
        <end position="271"/>
    </location>
    <ligand>
        <name>substrate</name>
    </ligand>
</feature>
<reference evidence="8" key="1">
    <citation type="submission" date="2023-01" db="EMBL/GenBank/DDBJ databases">
        <authorList>
            <person name="Van Ghelder C."/>
            <person name="Rancurel C."/>
        </authorList>
    </citation>
    <scope>NUCLEOTIDE SEQUENCE</scope>
    <source>
        <strain evidence="8">CNCM I-4278</strain>
    </source>
</reference>
<name>A0A9W4UHD0_9PLEO</name>